<protein>
    <submittedName>
        <fullName evidence="2">Uncharacterized protein</fullName>
    </submittedName>
</protein>
<sequence>MPVELEGVSNIFPWREQIKDELISENLMSFVTNCEHPKKYANDLCRSANIRTEEYRKWRSKDQMVRVWLLTSLSDFMRSFVVGWEHAWQIWSAVHEICRTELVSKIKIALRKEMKETKKGNQNVIDYLSSIGYFVDMLVEMGDEVTEREHIDAILEGLPEDGYDSVRMIIRSRVDATSSDLETLMIIQEMVVSGTELPLDDLHRSNDNVDAAGRGSGGGEHGGRGDGQRGGRGRRRSGRLRLRGEGSGGRTGSG</sequence>
<organism evidence="2 3">
    <name type="scientific">Vigna mungo</name>
    <name type="common">Black gram</name>
    <name type="synonym">Phaseolus mungo</name>
    <dbReference type="NCBI Taxonomy" id="3915"/>
    <lineage>
        <taxon>Eukaryota</taxon>
        <taxon>Viridiplantae</taxon>
        <taxon>Streptophyta</taxon>
        <taxon>Embryophyta</taxon>
        <taxon>Tracheophyta</taxon>
        <taxon>Spermatophyta</taxon>
        <taxon>Magnoliopsida</taxon>
        <taxon>eudicotyledons</taxon>
        <taxon>Gunneridae</taxon>
        <taxon>Pentapetalae</taxon>
        <taxon>rosids</taxon>
        <taxon>fabids</taxon>
        <taxon>Fabales</taxon>
        <taxon>Fabaceae</taxon>
        <taxon>Papilionoideae</taxon>
        <taxon>50 kb inversion clade</taxon>
        <taxon>NPAAA clade</taxon>
        <taxon>indigoferoid/millettioid clade</taxon>
        <taxon>Phaseoleae</taxon>
        <taxon>Vigna</taxon>
    </lineage>
</organism>
<gene>
    <name evidence="2" type="ORF">V8G54_007959</name>
</gene>
<feature type="region of interest" description="Disordered" evidence="1">
    <location>
        <begin position="198"/>
        <end position="254"/>
    </location>
</feature>
<proteinExistence type="predicted"/>
<feature type="compositionally biased region" description="Basic residues" evidence="1">
    <location>
        <begin position="231"/>
        <end position="241"/>
    </location>
</feature>
<keyword evidence="3" id="KW-1185">Reference proteome</keyword>
<evidence type="ECO:0000313" key="2">
    <source>
        <dbReference type="EMBL" id="WVZ20637.1"/>
    </source>
</evidence>
<dbReference type="AlphaFoldDB" id="A0AAQ3P4Q5"/>
<feature type="compositionally biased region" description="Gly residues" evidence="1">
    <location>
        <begin position="245"/>
        <end position="254"/>
    </location>
</feature>
<evidence type="ECO:0000256" key="1">
    <source>
        <dbReference type="SAM" id="MobiDB-lite"/>
    </source>
</evidence>
<dbReference type="EMBL" id="CP144699">
    <property type="protein sequence ID" value="WVZ20637.1"/>
    <property type="molecule type" value="Genomic_DNA"/>
</dbReference>
<reference evidence="2 3" key="1">
    <citation type="journal article" date="2023" name="Life. Sci Alliance">
        <title>Evolutionary insights into 3D genome organization and epigenetic landscape of Vigna mungo.</title>
        <authorList>
            <person name="Junaid A."/>
            <person name="Singh B."/>
            <person name="Bhatia S."/>
        </authorList>
    </citation>
    <scope>NUCLEOTIDE SEQUENCE [LARGE SCALE GENOMIC DNA]</scope>
    <source>
        <strain evidence="2">Urdbean</strain>
    </source>
</reference>
<evidence type="ECO:0000313" key="3">
    <source>
        <dbReference type="Proteomes" id="UP001374535"/>
    </source>
</evidence>
<name>A0AAQ3P4Q5_VIGMU</name>
<dbReference type="PANTHER" id="PTHR47481:SF30">
    <property type="entry name" value="CCHC-TYPE DOMAIN-CONTAINING PROTEIN"/>
    <property type="match status" value="1"/>
</dbReference>
<dbReference type="Proteomes" id="UP001374535">
    <property type="component" value="Chromosome 2"/>
</dbReference>
<dbReference type="PANTHER" id="PTHR47481">
    <property type="match status" value="1"/>
</dbReference>
<accession>A0AAQ3P4Q5</accession>
<dbReference type="Pfam" id="PF14223">
    <property type="entry name" value="Retrotran_gag_2"/>
    <property type="match status" value="1"/>
</dbReference>